<feature type="domain" description="CCHC-type" evidence="9">
    <location>
        <begin position="222"/>
        <end position="235"/>
    </location>
</feature>
<keyword evidence="3" id="KW-0548">Nucleotidyltransferase</keyword>
<protein>
    <recommendedName>
        <fullName evidence="1">RNA-directed DNA polymerase</fullName>
        <ecNumber evidence="1">2.7.7.49</ecNumber>
    </recommendedName>
</protein>
<dbReference type="OrthoDB" id="7486164at2759"/>
<evidence type="ECO:0000256" key="2">
    <source>
        <dbReference type="ARBA" id="ARBA00022679"/>
    </source>
</evidence>
<dbReference type="Gene3D" id="3.30.70.270">
    <property type="match status" value="2"/>
</dbReference>
<feature type="domain" description="CCHC-type" evidence="9">
    <location>
        <begin position="241"/>
        <end position="256"/>
    </location>
</feature>
<keyword evidence="2" id="KW-0808">Transferase</keyword>
<comment type="caution">
    <text evidence="11">The sequence shown here is derived from an EMBL/GenBank/DDBJ whole genome shotgun (WGS) entry which is preliminary data.</text>
</comment>
<gene>
    <name evidence="11" type="primary">jg18392</name>
    <name evidence="11" type="ORF">PAEG_LOCUS6843</name>
</gene>
<evidence type="ECO:0000313" key="12">
    <source>
        <dbReference type="Proteomes" id="UP000838756"/>
    </source>
</evidence>
<sequence length="1000" mass="112328">DKHVSEAVKSVLLEGSPEKFSKKIINTAKLVPDFDLENRDMNVKNWIRKIDQLGEIYQWSDEIKSFNLQSKLQGQARTWYNRLESYDYTWEEWKSMLLKAFPRYHDYATLLEELMSRKKISNETMTKYFQEKLAMCYRCQLSDQAAVSCIIRGLPSELQANAQAFQCDSPDELYEGFLSAFDNYQTTSVTRAIHSKSLNSTRFEIACSSSPKDSSVRKPPVCFRCNETGHVAPNCVQPDKRKCYRCGRVGHVASSCTFLQGGSTDQAKKVQILSNFNDTYKKTAKVNNTYVKAYIDTGSEMNVIANTAALAIGLKIMPSNVILKGFAGNGVQALGTVEFTLYVDNVQIRTTAVTTDTDLGEVVLIIGQPVINDEIISFTVTRCGAELNMAPNNQLNSIDVIEEANYYKVQVEADTEVPVGDSLVKVKVVGAPPGELCSKQRQHSLGAAHYAIASSILQGGAGYLRVCNIGEVPLRFKKEDTITRAELCTGIVGVSANLLVTRRGELDKQVPLEVGGVSLDKIDVGDISKNEKRDFINLLESYSDCFANSHRDIGETDLGEMHIKLTTDKPVNRKPYRLAHAEREVVTGKIDEMLESNIIRESTSEYASPIILVRKKNGDYRLCVDYRALNAVTVKEMFPLPHIDDQLSKLAGKRVFTSLDLFAGYHNIKIHPNSVGKTAFVTPDGHFEYLRVPFGLANAPSVFMRVIQKLVKMIGSDEVVAFMDDILLSTATVGEGLILLGNVLKQLRKANLKLNPRKCSFLKSAVSFLGHEISAKGIRPGNHKVEAVAKFKTPSNLHELRQFLGLCSYFRKYIANFATIARPLTNLTKKNVEWVWSEEQANNFVVLKTKLCSRPVLALFDPSLPCEIHTDASKLGLAGILMQVQENSQLKPVFYYSRVTSREESMYHSYELETLAVVESLKRFRVYVLGKTIKIVTDCTAVRYTLEKKDLIPRIARWWLMIQEFDIQIEYRAGDKMKHVDALSRNPNATPNNNPYPRDR</sequence>
<evidence type="ECO:0000259" key="9">
    <source>
        <dbReference type="PROSITE" id="PS50158"/>
    </source>
</evidence>
<keyword evidence="4" id="KW-0540">Nuclease</keyword>
<dbReference type="SUPFAM" id="SSF50630">
    <property type="entry name" value="Acid proteases"/>
    <property type="match status" value="1"/>
</dbReference>
<evidence type="ECO:0000256" key="8">
    <source>
        <dbReference type="PROSITE-ProRule" id="PRU00047"/>
    </source>
</evidence>
<dbReference type="Gene3D" id="2.40.70.10">
    <property type="entry name" value="Acid Proteases"/>
    <property type="match status" value="1"/>
</dbReference>
<keyword evidence="7" id="KW-0695">RNA-directed DNA polymerase</keyword>
<proteinExistence type="predicted"/>
<dbReference type="InterPro" id="IPR043502">
    <property type="entry name" value="DNA/RNA_pol_sf"/>
</dbReference>
<evidence type="ECO:0000256" key="3">
    <source>
        <dbReference type="ARBA" id="ARBA00022695"/>
    </source>
</evidence>
<dbReference type="PROSITE" id="PS50158">
    <property type="entry name" value="ZF_CCHC"/>
    <property type="match status" value="2"/>
</dbReference>
<dbReference type="SUPFAM" id="SSF56672">
    <property type="entry name" value="DNA/RNA polymerases"/>
    <property type="match status" value="1"/>
</dbReference>
<dbReference type="Pfam" id="PF03732">
    <property type="entry name" value="Retrotrans_gag"/>
    <property type="match status" value="1"/>
</dbReference>
<dbReference type="CDD" id="cd00303">
    <property type="entry name" value="retropepsin_like"/>
    <property type="match status" value="1"/>
</dbReference>
<reference evidence="11" key="1">
    <citation type="submission" date="2022-03" db="EMBL/GenBank/DDBJ databases">
        <authorList>
            <person name="Lindestad O."/>
        </authorList>
    </citation>
    <scope>NUCLEOTIDE SEQUENCE</scope>
</reference>
<keyword evidence="5" id="KW-0255">Endonuclease</keyword>
<dbReference type="Gene3D" id="4.10.60.10">
    <property type="entry name" value="Zinc finger, CCHC-type"/>
    <property type="match status" value="1"/>
</dbReference>
<dbReference type="GO" id="GO:0004519">
    <property type="term" value="F:endonuclease activity"/>
    <property type="evidence" value="ECO:0007669"/>
    <property type="project" value="UniProtKB-KW"/>
</dbReference>
<feature type="non-terminal residue" evidence="11">
    <location>
        <position position="1"/>
    </location>
</feature>
<keyword evidence="8" id="KW-0863">Zinc-finger</keyword>
<name>A0A8S4R118_9NEOP</name>
<dbReference type="Gene3D" id="3.10.10.10">
    <property type="entry name" value="HIV Type 1 Reverse Transcriptase, subunit A, domain 1"/>
    <property type="match status" value="1"/>
</dbReference>
<evidence type="ECO:0000256" key="7">
    <source>
        <dbReference type="ARBA" id="ARBA00022918"/>
    </source>
</evidence>
<dbReference type="GO" id="GO:0003964">
    <property type="term" value="F:RNA-directed DNA polymerase activity"/>
    <property type="evidence" value="ECO:0007669"/>
    <property type="project" value="UniProtKB-KW"/>
</dbReference>
<dbReference type="PANTHER" id="PTHR37984:SF5">
    <property type="entry name" value="PROTEIN NYNRIN-LIKE"/>
    <property type="match status" value="1"/>
</dbReference>
<evidence type="ECO:0000256" key="1">
    <source>
        <dbReference type="ARBA" id="ARBA00012493"/>
    </source>
</evidence>
<organism evidence="11 12">
    <name type="scientific">Pararge aegeria aegeria</name>
    <dbReference type="NCBI Taxonomy" id="348720"/>
    <lineage>
        <taxon>Eukaryota</taxon>
        <taxon>Metazoa</taxon>
        <taxon>Ecdysozoa</taxon>
        <taxon>Arthropoda</taxon>
        <taxon>Hexapoda</taxon>
        <taxon>Insecta</taxon>
        <taxon>Pterygota</taxon>
        <taxon>Neoptera</taxon>
        <taxon>Endopterygota</taxon>
        <taxon>Lepidoptera</taxon>
        <taxon>Glossata</taxon>
        <taxon>Ditrysia</taxon>
        <taxon>Papilionoidea</taxon>
        <taxon>Nymphalidae</taxon>
        <taxon>Satyrinae</taxon>
        <taxon>Satyrini</taxon>
        <taxon>Parargina</taxon>
        <taxon>Pararge</taxon>
    </lineage>
</organism>
<dbReference type="GO" id="GO:0016787">
    <property type="term" value="F:hydrolase activity"/>
    <property type="evidence" value="ECO:0007669"/>
    <property type="project" value="UniProtKB-KW"/>
</dbReference>
<dbReference type="PROSITE" id="PS50878">
    <property type="entry name" value="RT_POL"/>
    <property type="match status" value="1"/>
</dbReference>
<dbReference type="PANTHER" id="PTHR37984">
    <property type="entry name" value="PROTEIN CBG26694"/>
    <property type="match status" value="1"/>
</dbReference>
<accession>A0A8S4R118</accession>
<keyword evidence="12" id="KW-1185">Reference proteome</keyword>
<dbReference type="EC" id="2.7.7.49" evidence="1"/>
<dbReference type="AlphaFoldDB" id="A0A8S4R118"/>
<dbReference type="InterPro" id="IPR050951">
    <property type="entry name" value="Retrovirus_Pol_polyprotein"/>
</dbReference>
<feature type="domain" description="Reverse transcriptase" evidence="10">
    <location>
        <begin position="594"/>
        <end position="773"/>
    </location>
</feature>
<evidence type="ECO:0000256" key="4">
    <source>
        <dbReference type="ARBA" id="ARBA00022722"/>
    </source>
</evidence>
<dbReference type="FunFam" id="3.30.70.270:FF:000023">
    <property type="entry name" value="Pol"/>
    <property type="match status" value="1"/>
</dbReference>
<dbReference type="InterPro" id="IPR021109">
    <property type="entry name" value="Peptidase_aspartic_dom_sf"/>
</dbReference>
<dbReference type="CDD" id="cd01647">
    <property type="entry name" value="RT_LTR"/>
    <property type="match status" value="1"/>
</dbReference>
<keyword evidence="8" id="KW-0862">Zinc</keyword>
<evidence type="ECO:0000256" key="6">
    <source>
        <dbReference type="ARBA" id="ARBA00022801"/>
    </source>
</evidence>
<evidence type="ECO:0000259" key="10">
    <source>
        <dbReference type="PROSITE" id="PS50878"/>
    </source>
</evidence>
<evidence type="ECO:0000313" key="11">
    <source>
        <dbReference type="EMBL" id="CAH2223955.1"/>
    </source>
</evidence>
<dbReference type="InterPro" id="IPR041373">
    <property type="entry name" value="RT_RNaseH"/>
</dbReference>
<dbReference type="Pfam" id="PF00098">
    <property type="entry name" value="zf-CCHC"/>
    <property type="match status" value="2"/>
</dbReference>
<dbReference type="InterPro" id="IPR005162">
    <property type="entry name" value="Retrotrans_gag_dom"/>
</dbReference>
<dbReference type="InterPro" id="IPR036875">
    <property type="entry name" value="Znf_CCHC_sf"/>
</dbReference>
<dbReference type="InterPro" id="IPR043128">
    <property type="entry name" value="Rev_trsase/Diguanyl_cyclase"/>
</dbReference>
<evidence type="ECO:0000256" key="5">
    <source>
        <dbReference type="ARBA" id="ARBA00022759"/>
    </source>
</evidence>
<dbReference type="InterPro" id="IPR000477">
    <property type="entry name" value="RT_dom"/>
</dbReference>
<dbReference type="EMBL" id="CAKXAJ010020648">
    <property type="protein sequence ID" value="CAH2223955.1"/>
    <property type="molecule type" value="Genomic_DNA"/>
</dbReference>
<dbReference type="InterPro" id="IPR001878">
    <property type="entry name" value="Znf_CCHC"/>
</dbReference>
<dbReference type="SUPFAM" id="SSF57756">
    <property type="entry name" value="Retrovirus zinc finger-like domains"/>
    <property type="match status" value="1"/>
</dbReference>
<dbReference type="GO" id="GO:0008270">
    <property type="term" value="F:zinc ion binding"/>
    <property type="evidence" value="ECO:0007669"/>
    <property type="project" value="UniProtKB-KW"/>
</dbReference>
<dbReference type="Proteomes" id="UP000838756">
    <property type="component" value="Unassembled WGS sequence"/>
</dbReference>
<keyword evidence="6" id="KW-0378">Hydrolase</keyword>
<dbReference type="CDD" id="cd09274">
    <property type="entry name" value="RNase_HI_RT_Ty3"/>
    <property type="match status" value="1"/>
</dbReference>
<dbReference type="SMART" id="SM00343">
    <property type="entry name" value="ZnF_C2HC"/>
    <property type="match status" value="2"/>
</dbReference>
<dbReference type="GO" id="GO:0003676">
    <property type="term" value="F:nucleic acid binding"/>
    <property type="evidence" value="ECO:0007669"/>
    <property type="project" value="InterPro"/>
</dbReference>
<keyword evidence="8" id="KW-0479">Metal-binding</keyword>
<dbReference type="Pfam" id="PF00078">
    <property type="entry name" value="RVT_1"/>
    <property type="match status" value="1"/>
</dbReference>
<dbReference type="Pfam" id="PF17917">
    <property type="entry name" value="RT_RNaseH"/>
    <property type="match status" value="1"/>
</dbReference>